<dbReference type="GO" id="GO:0009411">
    <property type="term" value="P:response to UV"/>
    <property type="evidence" value="ECO:0007669"/>
    <property type="project" value="InterPro"/>
</dbReference>
<evidence type="ECO:0000256" key="4">
    <source>
        <dbReference type="ARBA" id="ARBA00009240"/>
    </source>
</evidence>
<evidence type="ECO:0000256" key="10">
    <source>
        <dbReference type="ARBA" id="ARBA00022763"/>
    </source>
</evidence>
<gene>
    <name evidence="21" type="ORF">MAM1_0195d07734</name>
</gene>
<keyword evidence="15" id="KW-0496">Mitochondrion</keyword>
<evidence type="ECO:0000259" key="20">
    <source>
        <dbReference type="Pfam" id="PF09740"/>
    </source>
</evidence>
<feature type="compositionally biased region" description="Basic and acidic residues" evidence="19">
    <location>
        <begin position="641"/>
        <end position="650"/>
    </location>
</feature>
<dbReference type="GO" id="GO:0005694">
    <property type="term" value="C:chromosome"/>
    <property type="evidence" value="ECO:0007669"/>
    <property type="project" value="UniProtKB-SubCell"/>
</dbReference>
<dbReference type="PROSITE" id="PS50920">
    <property type="entry name" value="SOLCAR"/>
    <property type="match status" value="3"/>
</dbReference>
<evidence type="ECO:0000256" key="12">
    <source>
        <dbReference type="ARBA" id="ARBA00022833"/>
    </source>
</evidence>
<feature type="repeat" description="Solcar" evidence="18">
    <location>
        <begin position="8"/>
        <end position="100"/>
    </location>
</feature>
<dbReference type="InterPro" id="IPR049431">
    <property type="entry name" value="UVSSA_C"/>
</dbReference>
<evidence type="ECO:0000256" key="2">
    <source>
        <dbReference type="ARBA" id="ARBA00004286"/>
    </source>
</evidence>
<proteinExistence type="inferred from homology"/>
<dbReference type="GO" id="GO:0031966">
    <property type="term" value="C:mitochondrial membrane"/>
    <property type="evidence" value="ECO:0007669"/>
    <property type="project" value="UniProtKB-SubCell"/>
</dbReference>
<keyword evidence="8" id="KW-0479">Metal-binding</keyword>
<feature type="compositionally biased region" description="Acidic residues" evidence="19">
    <location>
        <begin position="651"/>
        <end position="662"/>
    </location>
</feature>
<evidence type="ECO:0000256" key="11">
    <source>
        <dbReference type="ARBA" id="ARBA00022771"/>
    </source>
</evidence>
<evidence type="ECO:0000256" key="17">
    <source>
        <dbReference type="ARBA" id="ARBA00023204"/>
    </source>
</evidence>
<keyword evidence="6" id="KW-0158">Chromosome</keyword>
<evidence type="ECO:0000256" key="8">
    <source>
        <dbReference type="ARBA" id="ARBA00022723"/>
    </source>
</evidence>
<feature type="compositionally biased region" description="Polar residues" evidence="19">
    <location>
        <begin position="711"/>
        <end position="720"/>
    </location>
</feature>
<dbReference type="Pfam" id="PF20867">
    <property type="entry name" value="UVSSA_N"/>
    <property type="match status" value="1"/>
</dbReference>
<dbReference type="STRING" id="91626.A0A0C9MXD9"/>
<keyword evidence="10" id="KW-0227">DNA damage</keyword>
<feature type="repeat" description="Solcar" evidence="18">
    <location>
        <begin position="108"/>
        <end position="197"/>
    </location>
</feature>
<comment type="subcellular location">
    <subcellularLocation>
        <location evidence="2">Chromosome</location>
    </subcellularLocation>
    <subcellularLocation>
        <location evidence="1">Mitochondrion membrane</location>
        <topology evidence="1">Multi-pass membrane protein</topology>
    </subcellularLocation>
</comment>
<evidence type="ECO:0000256" key="13">
    <source>
        <dbReference type="ARBA" id="ARBA00022989"/>
    </source>
</evidence>
<evidence type="ECO:0000256" key="3">
    <source>
        <dbReference type="ARBA" id="ARBA00006375"/>
    </source>
</evidence>
<dbReference type="GO" id="GO:0000993">
    <property type="term" value="F:RNA polymerase II complex binding"/>
    <property type="evidence" value="ECO:0007669"/>
    <property type="project" value="TreeGrafter"/>
</dbReference>
<keyword evidence="7 18" id="KW-0812">Transmembrane</keyword>
<evidence type="ECO:0000256" key="1">
    <source>
        <dbReference type="ARBA" id="ARBA00004225"/>
    </source>
</evidence>
<dbReference type="AlphaFoldDB" id="A0A0C9MXD9"/>
<keyword evidence="9" id="KW-0677">Repeat</keyword>
<accession>A0A0C9MXD9</accession>
<dbReference type="Gene3D" id="1.50.40.10">
    <property type="entry name" value="Mitochondrial carrier domain"/>
    <property type="match status" value="1"/>
</dbReference>
<keyword evidence="14" id="KW-0175">Coiled coil</keyword>
<reference evidence="21" key="1">
    <citation type="submission" date="2014-09" db="EMBL/GenBank/DDBJ databases">
        <title>Draft genome sequence of an oleaginous Mucoromycotina fungus Mucor ambiguus NBRC6742.</title>
        <authorList>
            <person name="Takeda I."/>
            <person name="Yamane N."/>
            <person name="Morita T."/>
            <person name="Tamano K."/>
            <person name="Machida M."/>
            <person name="Baker S."/>
            <person name="Koike H."/>
        </authorList>
    </citation>
    <scope>NUCLEOTIDE SEQUENCE</scope>
    <source>
        <strain evidence="21">NBRC 6742</strain>
    </source>
</reference>
<dbReference type="PANTHER" id="PTHR28670:SF1">
    <property type="entry name" value="UV-STIMULATED SCAFFOLD PROTEIN A"/>
    <property type="match status" value="1"/>
</dbReference>
<feature type="region of interest" description="Disordered" evidence="19">
    <location>
        <begin position="641"/>
        <end position="662"/>
    </location>
</feature>
<comment type="similarity">
    <text evidence="4">Belongs to the UVSSA family.</text>
</comment>
<dbReference type="FunFam" id="1.50.40.10:FF:000007">
    <property type="entry name" value="Mitochondrial tricarboxylate transport protein-like"/>
    <property type="match status" value="1"/>
</dbReference>
<dbReference type="PANTHER" id="PTHR28670">
    <property type="entry name" value="UV-STIMULATED SCAFFOLD PROTEIN A"/>
    <property type="match status" value="1"/>
</dbReference>
<name>A0A0C9MXD9_9FUNG</name>
<dbReference type="Pfam" id="PF00153">
    <property type="entry name" value="Mito_carr"/>
    <property type="match status" value="3"/>
</dbReference>
<evidence type="ECO:0000256" key="15">
    <source>
        <dbReference type="ARBA" id="ARBA00023128"/>
    </source>
</evidence>
<keyword evidence="16 18" id="KW-0472">Membrane</keyword>
<evidence type="ECO:0000256" key="16">
    <source>
        <dbReference type="ARBA" id="ARBA00023136"/>
    </source>
</evidence>
<evidence type="ECO:0000313" key="22">
    <source>
        <dbReference type="Proteomes" id="UP000053815"/>
    </source>
</evidence>
<evidence type="ECO:0000256" key="6">
    <source>
        <dbReference type="ARBA" id="ARBA00022454"/>
    </source>
</evidence>
<dbReference type="GO" id="GO:0006283">
    <property type="term" value="P:transcription-coupled nucleotide-excision repair"/>
    <property type="evidence" value="ECO:0007669"/>
    <property type="project" value="TreeGrafter"/>
</dbReference>
<keyword evidence="13" id="KW-1133">Transmembrane helix</keyword>
<keyword evidence="22" id="KW-1185">Reference proteome</keyword>
<keyword evidence="11" id="KW-0863">Zinc-finger</keyword>
<dbReference type="Pfam" id="PF09740">
    <property type="entry name" value="DUF2043"/>
    <property type="match status" value="1"/>
</dbReference>
<feature type="domain" description="UV-stimulated scaffold protein A C-terminal" evidence="20">
    <location>
        <begin position="740"/>
        <end position="843"/>
    </location>
</feature>
<dbReference type="OrthoDB" id="5594015at2759"/>
<dbReference type="EMBL" id="DF836484">
    <property type="protein sequence ID" value="GAN08227.1"/>
    <property type="molecule type" value="Genomic_DNA"/>
</dbReference>
<evidence type="ECO:0000256" key="18">
    <source>
        <dbReference type="PROSITE-ProRule" id="PRU00282"/>
    </source>
</evidence>
<dbReference type="InterPro" id="IPR023395">
    <property type="entry name" value="MCP_dom_sf"/>
</dbReference>
<evidence type="ECO:0000256" key="19">
    <source>
        <dbReference type="SAM" id="MobiDB-lite"/>
    </source>
</evidence>
<sequence>MSNTKAKKDPVLSLLSGTFAGGVEGIATYPTEYVKTRLQLQAGGKLQAGEIKFKGPIDCLVKTVRTHGLGAIYTGVSALAIGNAAKAGVRFLTYDQIANALRDKDGKLSGVRSMLAGLGAGMTEAALVVTPSETIKTKLIHDKNSAAPRYKGLVHGTKLIVAEEGLGGIYRGLGPVMARQGANSAVRFTSYSYFKTALQQWRGQGDEALPTAHTFAAGAMAGIVTVYTTMPLDVVKTRMQGLDARTLYKNSFDCLVQVVKQNGIFSLWKGTTPRLTRLIFSGGIVFTVYEKNQMEVDVRENIGRLIRDLTETGEWVLDAQKLKNLKSMCKRSDAFVQVAFAFIMAQLRKKHAQIRYSCVQLAEQLFDRSKYFRDLLTEDFALFTQLTVGIQDKKLPPPAPVATKLKDYAIALIKAWFTKYGERYRQLGIAYDFLLDNGFLDRETGSLTTIHLNERAKSNTDVRRKAVQLNRFEILKADMNGHLDMIKDNLANMEGCFEILIPKNVFQDKDLDFDALLRGETSSSGPSASENYKDSILSHGLGSNRYQITIDMSEESLMEDVEETQDNKIVFDQLREAYTLLETKHMHQLNQWINTLVKMDLADKAEKEKWIKKAINLKGEASEAIRKAKLLRIEPLHKPAKRIDTTHMEQEQDDDNDDEFGDELFEDVNVDSINAQERDKHTISSSKLPPLQRLFPLSYDPAMMEDATYKGPSSLTQDTENTPKDKGKQKANPEKEELYKRAPVVEWGEDLYYWDKTNVQFNTSGIEKSHRFMGTGEGTNEMPEHLLQELRKRPIYYKSEAPREIQACRHPLHHGGLCPRKDLVTCPFHGKIVPRDDLGRPLHPEDGATTASTSMAAVDPNEEYTGQMASRKPDAAVLNNLWQVLEHDVMEGGRGKRGSTAVAAAAGGGTGMRKKQKQKSALIDVNKKPDTSYTRLSKQINTAKNKKLVEEAIEYEREMKSRNKEANNWR</sequence>
<keyword evidence="12" id="KW-0862">Zinc</keyword>
<evidence type="ECO:0000256" key="9">
    <source>
        <dbReference type="ARBA" id="ARBA00022737"/>
    </source>
</evidence>
<feature type="compositionally biased region" description="Basic and acidic residues" evidence="19">
    <location>
        <begin position="721"/>
        <end position="736"/>
    </location>
</feature>
<dbReference type="InterPro" id="IPR049408">
    <property type="entry name" value="UVSSA_N_a-solenoid_rpt"/>
</dbReference>
<keyword evidence="17" id="KW-0234">DNA repair</keyword>
<evidence type="ECO:0000256" key="7">
    <source>
        <dbReference type="ARBA" id="ARBA00022692"/>
    </source>
</evidence>
<comment type="similarity">
    <text evidence="3">Belongs to the mitochondrial carrier (TC 2.A.29) family.</text>
</comment>
<dbReference type="GO" id="GO:0008270">
    <property type="term" value="F:zinc ion binding"/>
    <property type="evidence" value="ECO:0007669"/>
    <property type="project" value="UniProtKB-KW"/>
</dbReference>
<organism evidence="21">
    <name type="scientific">Mucor ambiguus</name>
    <dbReference type="NCBI Taxonomy" id="91626"/>
    <lineage>
        <taxon>Eukaryota</taxon>
        <taxon>Fungi</taxon>
        <taxon>Fungi incertae sedis</taxon>
        <taxon>Mucoromycota</taxon>
        <taxon>Mucoromycotina</taxon>
        <taxon>Mucoromycetes</taxon>
        <taxon>Mucorales</taxon>
        <taxon>Mucorineae</taxon>
        <taxon>Mucoraceae</taxon>
        <taxon>Mucor</taxon>
    </lineage>
</organism>
<protein>
    <submittedName>
        <fullName evidence="21">Mitochondrial tricarboxylate transporter</fullName>
    </submittedName>
</protein>
<evidence type="ECO:0000256" key="5">
    <source>
        <dbReference type="ARBA" id="ARBA00022448"/>
    </source>
</evidence>
<feature type="region of interest" description="Disordered" evidence="19">
    <location>
        <begin position="705"/>
        <end position="736"/>
    </location>
</feature>
<dbReference type="SUPFAM" id="SSF103506">
    <property type="entry name" value="Mitochondrial carrier"/>
    <property type="match status" value="1"/>
</dbReference>
<evidence type="ECO:0000256" key="14">
    <source>
        <dbReference type="ARBA" id="ARBA00023054"/>
    </source>
</evidence>
<evidence type="ECO:0000313" key="21">
    <source>
        <dbReference type="EMBL" id="GAN08227.1"/>
    </source>
</evidence>
<dbReference type="InterPro" id="IPR018108">
    <property type="entry name" value="MCP_transmembrane"/>
</dbReference>
<keyword evidence="5" id="KW-0813">Transport</keyword>
<dbReference type="Proteomes" id="UP000053815">
    <property type="component" value="Unassembled WGS sequence"/>
</dbReference>
<dbReference type="InterPro" id="IPR018610">
    <property type="entry name" value="UVSSA"/>
</dbReference>
<feature type="repeat" description="Solcar" evidence="18">
    <location>
        <begin position="209"/>
        <end position="295"/>
    </location>
</feature>